<reference evidence="1" key="1">
    <citation type="submission" date="2014-05" db="EMBL/GenBank/DDBJ databases">
        <authorList>
            <person name="Chronopoulou M."/>
        </authorList>
    </citation>
    <scope>NUCLEOTIDE SEQUENCE</scope>
    <source>
        <tissue evidence="1">Whole organism</tissue>
    </source>
</reference>
<proteinExistence type="predicted"/>
<dbReference type="AlphaFoldDB" id="A0A0K2UFP1"/>
<feature type="non-terminal residue" evidence="1">
    <location>
        <position position="1"/>
    </location>
</feature>
<name>A0A0K2UFP1_LEPSM</name>
<organism evidence="1">
    <name type="scientific">Lepeophtheirus salmonis</name>
    <name type="common">Salmon louse</name>
    <name type="synonym">Caligus salmonis</name>
    <dbReference type="NCBI Taxonomy" id="72036"/>
    <lineage>
        <taxon>Eukaryota</taxon>
        <taxon>Metazoa</taxon>
        <taxon>Ecdysozoa</taxon>
        <taxon>Arthropoda</taxon>
        <taxon>Crustacea</taxon>
        <taxon>Multicrustacea</taxon>
        <taxon>Hexanauplia</taxon>
        <taxon>Copepoda</taxon>
        <taxon>Siphonostomatoida</taxon>
        <taxon>Caligidae</taxon>
        <taxon>Lepeophtheirus</taxon>
    </lineage>
</organism>
<protein>
    <submittedName>
        <fullName evidence="1">Uncharacterized protein</fullName>
    </submittedName>
</protein>
<dbReference type="EMBL" id="HACA01019416">
    <property type="protein sequence ID" value="CDW36777.1"/>
    <property type="molecule type" value="Transcribed_RNA"/>
</dbReference>
<accession>A0A0K2UFP1</accession>
<evidence type="ECO:0000313" key="1">
    <source>
        <dbReference type="EMBL" id="CDW36777.1"/>
    </source>
</evidence>
<sequence length="98" mass="11079">ALTMYINYESDHHHPHNSLQPPLEPLAHIDNVVIFHDSSLLVNRGIHVINIWVCRFSRISSQFATEWSNPVDSDLGAEGGKGSWTRSSCSYPSPFVQY</sequence>